<evidence type="ECO:0000313" key="1">
    <source>
        <dbReference type="EMBL" id="MCG5072496.1"/>
    </source>
</evidence>
<dbReference type="AlphaFoldDB" id="A0A9X1RGI8"/>
<evidence type="ECO:0008006" key="3">
    <source>
        <dbReference type="Google" id="ProtNLM"/>
    </source>
</evidence>
<name>A0A9X1RGI8_9BURK</name>
<comment type="caution">
    <text evidence="1">The sequence shown here is derived from an EMBL/GenBank/DDBJ whole genome shotgun (WGS) entry which is preliminary data.</text>
</comment>
<proteinExistence type="predicted"/>
<dbReference type="EMBL" id="JAKLJA010000002">
    <property type="protein sequence ID" value="MCG5072496.1"/>
    <property type="molecule type" value="Genomic_DNA"/>
</dbReference>
<sequence>MANVSHPSFNAYRTGATAALQWLAYQQQWREHALKLLYRRLERDRAALEGTLETLRDARDWNEFAIASQSVWRNYLGASAALWQEAAVAALQGAGAWAGLMRDMAQQWQDASAGLLQGVPGTQSDSAMPVRAL</sequence>
<reference evidence="1" key="1">
    <citation type="submission" date="2022-01" db="EMBL/GenBank/DDBJ databases">
        <title>Genome sequence and assembly of Parabukholderia sp. RG36.</title>
        <authorList>
            <person name="Chhetri G."/>
        </authorList>
    </citation>
    <scope>NUCLEOTIDE SEQUENCE</scope>
    <source>
        <strain evidence="1">RG36</strain>
    </source>
</reference>
<keyword evidence="2" id="KW-1185">Reference proteome</keyword>
<gene>
    <name evidence="1" type="ORF">L5014_03830</name>
</gene>
<protein>
    <recommendedName>
        <fullName evidence="3">Phasin protein</fullName>
    </recommendedName>
</protein>
<accession>A0A9X1RGI8</accession>
<dbReference type="RefSeq" id="WP_238462250.1">
    <property type="nucleotide sequence ID" value="NZ_JAKLJA010000002.1"/>
</dbReference>
<organism evidence="1 2">
    <name type="scientific">Paraburkholderia tagetis</name>
    <dbReference type="NCBI Taxonomy" id="2913261"/>
    <lineage>
        <taxon>Bacteria</taxon>
        <taxon>Pseudomonadati</taxon>
        <taxon>Pseudomonadota</taxon>
        <taxon>Betaproteobacteria</taxon>
        <taxon>Burkholderiales</taxon>
        <taxon>Burkholderiaceae</taxon>
        <taxon>Paraburkholderia</taxon>
    </lineage>
</organism>
<evidence type="ECO:0000313" key="2">
    <source>
        <dbReference type="Proteomes" id="UP001139308"/>
    </source>
</evidence>
<dbReference type="Proteomes" id="UP001139308">
    <property type="component" value="Unassembled WGS sequence"/>
</dbReference>